<comment type="caution">
    <text evidence="1">The sequence shown here is derived from an EMBL/GenBank/DDBJ whole genome shotgun (WGS) entry which is preliminary data.</text>
</comment>
<evidence type="ECO:0000313" key="2">
    <source>
        <dbReference type="Proteomes" id="UP000799755"/>
    </source>
</evidence>
<proteinExistence type="predicted"/>
<sequence>TSTSTGAKQTHTISVGNGDHKMRPDVTQAEIGDIIEFRFFPPNHSIVRAEYTFPCIPYEMTGKGKVGFFSGFHPVDAVLPNPPKWTIAINDTFPIFFYCSAKGSCIDYQMVGVINPNASTSLEIQRQYAKNSSFMLQPGEQFPSEGGTSSISSITSYTLASSTSTPTPSNSYSTAATSTIAAIAVSSSRLALAPGAIAGIAIAGLAIVVLAA</sequence>
<name>A0ACB6QQT3_9PLEO</name>
<dbReference type="Proteomes" id="UP000799755">
    <property type="component" value="Unassembled WGS sequence"/>
</dbReference>
<keyword evidence="2" id="KW-1185">Reference proteome</keyword>
<gene>
    <name evidence="1" type="ORF">BDR25DRAFT_173938</name>
</gene>
<dbReference type="EMBL" id="MU003515">
    <property type="protein sequence ID" value="KAF2468442.1"/>
    <property type="molecule type" value="Genomic_DNA"/>
</dbReference>
<feature type="non-terminal residue" evidence="1">
    <location>
        <position position="1"/>
    </location>
</feature>
<organism evidence="1 2">
    <name type="scientific">Lindgomyces ingoldianus</name>
    <dbReference type="NCBI Taxonomy" id="673940"/>
    <lineage>
        <taxon>Eukaryota</taxon>
        <taxon>Fungi</taxon>
        <taxon>Dikarya</taxon>
        <taxon>Ascomycota</taxon>
        <taxon>Pezizomycotina</taxon>
        <taxon>Dothideomycetes</taxon>
        <taxon>Pleosporomycetidae</taxon>
        <taxon>Pleosporales</taxon>
        <taxon>Lindgomycetaceae</taxon>
        <taxon>Lindgomyces</taxon>
    </lineage>
</organism>
<accession>A0ACB6QQT3</accession>
<protein>
    <submittedName>
        <fullName evidence="1">Uncharacterized protein</fullName>
    </submittedName>
</protein>
<reference evidence="1" key="1">
    <citation type="journal article" date="2020" name="Stud. Mycol.">
        <title>101 Dothideomycetes genomes: a test case for predicting lifestyles and emergence of pathogens.</title>
        <authorList>
            <person name="Haridas S."/>
            <person name="Albert R."/>
            <person name="Binder M."/>
            <person name="Bloem J."/>
            <person name="Labutti K."/>
            <person name="Salamov A."/>
            <person name="Andreopoulos B."/>
            <person name="Baker S."/>
            <person name="Barry K."/>
            <person name="Bills G."/>
            <person name="Bluhm B."/>
            <person name="Cannon C."/>
            <person name="Castanera R."/>
            <person name="Culley D."/>
            <person name="Daum C."/>
            <person name="Ezra D."/>
            <person name="Gonzalez J."/>
            <person name="Henrissat B."/>
            <person name="Kuo A."/>
            <person name="Liang C."/>
            <person name="Lipzen A."/>
            <person name="Lutzoni F."/>
            <person name="Magnuson J."/>
            <person name="Mondo S."/>
            <person name="Nolan M."/>
            <person name="Ohm R."/>
            <person name="Pangilinan J."/>
            <person name="Park H.-J."/>
            <person name="Ramirez L."/>
            <person name="Alfaro M."/>
            <person name="Sun H."/>
            <person name="Tritt A."/>
            <person name="Yoshinaga Y."/>
            <person name="Zwiers L.-H."/>
            <person name="Turgeon B."/>
            <person name="Goodwin S."/>
            <person name="Spatafora J."/>
            <person name="Crous P."/>
            <person name="Grigoriev I."/>
        </authorList>
    </citation>
    <scope>NUCLEOTIDE SEQUENCE</scope>
    <source>
        <strain evidence="1">ATCC 200398</strain>
    </source>
</reference>
<feature type="non-terminal residue" evidence="1">
    <location>
        <position position="212"/>
    </location>
</feature>
<evidence type="ECO:0000313" key="1">
    <source>
        <dbReference type="EMBL" id="KAF2468442.1"/>
    </source>
</evidence>